<dbReference type="AlphaFoldDB" id="F4KM41"/>
<accession>F4KM41</accession>
<dbReference type="PANTHER" id="PTHR40980:SF4">
    <property type="entry name" value="TONB-DEPENDENT RECEPTOR-LIKE BETA-BARREL DOMAIN-CONTAINING PROTEIN"/>
    <property type="match status" value="1"/>
</dbReference>
<reference evidence="4" key="1">
    <citation type="submission" date="2011-04" db="EMBL/GenBank/DDBJ databases">
        <title>The complete genome of Porphyromonas asaccharolytica DSM 20707.</title>
        <authorList>
            <person name="Lucas S."/>
            <person name="Han J."/>
            <person name="Lapidus A."/>
            <person name="Bruce D."/>
            <person name="Goodwin L."/>
            <person name="Pitluck S."/>
            <person name="Peters L."/>
            <person name="Kyrpides N."/>
            <person name="Mavromatis K."/>
            <person name="Ivanova N."/>
            <person name="Ovchinnikova G."/>
            <person name="Pagani I."/>
            <person name="Lu M."/>
            <person name="Detter J.C."/>
            <person name="Tapia R."/>
            <person name="Han C."/>
            <person name="Land M."/>
            <person name="Hauser L."/>
            <person name="Markowitz V."/>
            <person name="Cheng J.-F."/>
            <person name="Hugenholtz P."/>
            <person name="Woyke T."/>
            <person name="Wu D."/>
            <person name="Gronow S."/>
            <person name="Wellnitz S."/>
            <person name="Brambilla E."/>
            <person name="Klenk H.-P."/>
            <person name="Eisen J.A."/>
        </authorList>
    </citation>
    <scope>NUCLEOTIDE SEQUENCE [LARGE SCALE GENOMIC DNA]</scope>
    <source>
        <strain evidence="4">ATCC 25260 / DSM 20707 / VPI 4198</strain>
    </source>
</reference>
<dbReference type="InterPro" id="IPR008969">
    <property type="entry name" value="CarboxyPept-like_regulatory"/>
</dbReference>
<protein>
    <submittedName>
        <fullName evidence="3">TonB-dependent receptor</fullName>
    </submittedName>
</protein>
<dbReference type="Pfam" id="PF14905">
    <property type="entry name" value="OMP_b-brl_3"/>
    <property type="match status" value="1"/>
</dbReference>
<keyword evidence="1" id="KW-0732">Signal</keyword>
<dbReference type="eggNOG" id="COG4771">
    <property type="taxonomic scope" value="Bacteria"/>
</dbReference>
<evidence type="ECO:0000259" key="2">
    <source>
        <dbReference type="Pfam" id="PF14905"/>
    </source>
</evidence>
<keyword evidence="3" id="KW-0675">Receptor</keyword>
<dbReference type="OrthoDB" id="905812at2"/>
<dbReference type="KEGG" id="pah:Poras_1267"/>
<proteinExistence type="predicted"/>
<feature type="chain" id="PRO_5003311757" evidence="1">
    <location>
        <begin position="27"/>
        <end position="804"/>
    </location>
</feature>
<dbReference type="PANTHER" id="PTHR40980">
    <property type="entry name" value="PLUG DOMAIN-CONTAINING PROTEIN"/>
    <property type="match status" value="1"/>
</dbReference>
<dbReference type="HOGENOM" id="CLU_017617_1_0_10"/>
<dbReference type="SUPFAM" id="SSF49464">
    <property type="entry name" value="Carboxypeptidase regulatory domain-like"/>
    <property type="match status" value="1"/>
</dbReference>
<evidence type="ECO:0000313" key="3">
    <source>
        <dbReference type="EMBL" id="AEE13207.1"/>
    </source>
</evidence>
<name>F4KM41_PORAD</name>
<evidence type="ECO:0000313" key="4">
    <source>
        <dbReference type="Proteomes" id="UP000006545"/>
    </source>
</evidence>
<dbReference type="Proteomes" id="UP000006545">
    <property type="component" value="Chromosome"/>
</dbReference>
<dbReference type="EMBL" id="CP002689">
    <property type="protein sequence ID" value="AEE13207.1"/>
    <property type="molecule type" value="Genomic_DNA"/>
</dbReference>
<keyword evidence="4" id="KW-1185">Reference proteome</keyword>
<gene>
    <name evidence="3" type="ordered locus">Poras_1267</name>
</gene>
<dbReference type="RefSeq" id="WP_013760618.1">
    <property type="nucleotide sequence ID" value="NC_015501.1"/>
</dbReference>
<dbReference type="InterPro" id="IPR041700">
    <property type="entry name" value="OMP_b-brl_3"/>
</dbReference>
<evidence type="ECO:0000256" key="1">
    <source>
        <dbReference type="SAM" id="SignalP"/>
    </source>
</evidence>
<feature type="domain" description="Outer membrane protein beta-barrel" evidence="2">
    <location>
        <begin position="379"/>
        <end position="781"/>
    </location>
</feature>
<dbReference type="SUPFAM" id="SSF56935">
    <property type="entry name" value="Porins"/>
    <property type="match status" value="1"/>
</dbReference>
<sequence length="804" mass="90413">MRHTRTIKRLLHLAIGLLLWSVIASAQTTGGVITGTIRNAEGVLEGASVFLVKDRETQEIVQFAVSDAAGGFTMNAPAGNYIFGVSYLGYAMHTEEISLTPDPLDLGTITLETSAEELQTVVVRGQIVGVRTQPDGFTVDVREIRERSNDALDLLKHIPKVQVKGNQLGILGKEQVLVKIGNVLQRVDASEIAGLLKGYDAGLIDRVEVITQPPLRYDPDGNTAMIILHTSSLFKEYMGGVIGTEGMYANKDSYRYGGYGSLLYNRRGLFASIAPSINFNGSDNLEDVTYEAKDYRYHTYTPSVGRYDYMGVRGTLQYAYGEKSLLGVALSWNRKKYHNIFESQETTTQPGTPERVVENSNGYLATEPRITATAYWEATFGERGGQLWSELSYFNLTNDSQTTYVGQELPQSDPFLAYSEERDLRTSGAHLSSDYAIYLDSDNRYLLETGIKGAWSSSANHRAHNDAVSPYPLIQQRNDIVWQEWSLSPYVSGTLRLSEQWWMRLGVRYLGVKSHLAQQGQSMTTIPELDRYDDAWLPMLHTSYTPSSRHQLTLTVNSSIVEPKFRDLNPFVWQVNERTFYQGNAQLRPELRYLLGVGYTFDQALSIRGRLRRGLRLMTPISTLQGERVYTQMENAQNSLFLGAEAGYYFDKLRWVSANLEAYYGRSIYTSTLPQLPPKMTGSEWGCSGYLDFTFNESRTWTGFLSGEYTGRQKTTVVTLEPQYNVGLGMSYFLLNRRLALSIAGLNLLVSNYKGVSQYDGYSVTFDNSYDDPTLYISISYKFSNGKDTSSTRSQGARDIERRF</sequence>
<dbReference type="Gene3D" id="2.60.40.1120">
    <property type="entry name" value="Carboxypeptidase-like, regulatory domain"/>
    <property type="match status" value="1"/>
</dbReference>
<dbReference type="STRING" id="879243.Poras_1267"/>
<dbReference type="Pfam" id="PF13620">
    <property type="entry name" value="CarboxypepD_reg"/>
    <property type="match status" value="1"/>
</dbReference>
<organism evidence="3 4">
    <name type="scientific">Porphyromonas asaccharolytica (strain ATCC 25260 / DSM 20707 / BCRC 10618 / CCUG 7834 / JCM 6326 / LMG 13178 / VPI 4198 / B440)</name>
    <name type="common">Bacteroides asaccharolyticus</name>
    <dbReference type="NCBI Taxonomy" id="879243"/>
    <lineage>
        <taxon>Bacteria</taxon>
        <taxon>Pseudomonadati</taxon>
        <taxon>Bacteroidota</taxon>
        <taxon>Bacteroidia</taxon>
        <taxon>Bacteroidales</taxon>
        <taxon>Porphyromonadaceae</taxon>
        <taxon>Porphyromonas</taxon>
    </lineage>
</organism>
<feature type="signal peptide" evidence="1">
    <location>
        <begin position="1"/>
        <end position="26"/>
    </location>
</feature>